<keyword evidence="3" id="KW-1185">Reference proteome</keyword>
<accession>A0A8J3YQF9</accession>
<proteinExistence type="predicted"/>
<keyword evidence="1" id="KW-1133">Transmembrane helix</keyword>
<gene>
    <name evidence="2" type="ORF">Val02_50060</name>
</gene>
<dbReference type="EMBL" id="BOPF01000019">
    <property type="protein sequence ID" value="GIJ48120.1"/>
    <property type="molecule type" value="Genomic_DNA"/>
</dbReference>
<sequence>MSEPTVLDEAWVDVARKMVGDAGGGAVFGPAVVRDDVTMVPVARVSVWSGGETADGGGERPASAARITARPLGALVVTHGKVCWRPALDVNKVILGGQVVAVVALLVAGAVLGSRRRCPGTG</sequence>
<dbReference type="AlphaFoldDB" id="A0A8J3YQF9"/>
<feature type="transmembrane region" description="Helical" evidence="1">
    <location>
        <begin position="93"/>
        <end position="113"/>
    </location>
</feature>
<evidence type="ECO:0000313" key="2">
    <source>
        <dbReference type="EMBL" id="GIJ48120.1"/>
    </source>
</evidence>
<evidence type="ECO:0000256" key="1">
    <source>
        <dbReference type="SAM" id="Phobius"/>
    </source>
</evidence>
<reference evidence="2" key="1">
    <citation type="submission" date="2021-01" db="EMBL/GenBank/DDBJ databases">
        <title>Whole genome shotgun sequence of Virgisporangium aliadipatigenens NBRC 105644.</title>
        <authorList>
            <person name="Komaki H."/>
            <person name="Tamura T."/>
        </authorList>
    </citation>
    <scope>NUCLEOTIDE SEQUENCE</scope>
    <source>
        <strain evidence="2">NBRC 105644</strain>
    </source>
</reference>
<evidence type="ECO:0008006" key="4">
    <source>
        <dbReference type="Google" id="ProtNLM"/>
    </source>
</evidence>
<keyword evidence="1" id="KW-0472">Membrane</keyword>
<keyword evidence="1" id="KW-0812">Transmembrane</keyword>
<dbReference type="Proteomes" id="UP000619260">
    <property type="component" value="Unassembled WGS sequence"/>
</dbReference>
<evidence type="ECO:0000313" key="3">
    <source>
        <dbReference type="Proteomes" id="UP000619260"/>
    </source>
</evidence>
<dbReference type="RefSeq" id="WP_203901619.1">
    <property type="nucleotide sequence ID" value="NZ_BOPF01000019.1"/>
</dbReference>
<name>A0A8J3YQF9_9ACTN</name>
<organism evidence="2 3">
    <name type="scientific">Virgisporangium aliadipatigenens</name>
    <dbReference type="NCBI Taxonomy" id="741659"/>
    <lineage>
        <taxon>Bacteria</taxon>
        <taxon>Bacillati</taxon>
        <taxon>Actinomycetota</taxon>
        <taxon>Actinomycetes</taxon>
        <taxon>Micromonosporales</taxon>
        <taxon>Micromonosporaceae</taxon>
        <taxon>Virgisporangium</taxon>
    </lineage>
</organism>
<comment type="caution">
    <text evidence="2">The sequence shown here is derived from an EMBL/GenBank/DDBJ whole genome shotgun (WGS) entry which is preliminary data.</text>
</comment>
<protein>
    <recommendedName>
        <fullName evidence="4">Sporulation protein</fullName>
    </recommendedName>
</protein>